<organism evidence="2 3">
    <name type="scientific">Dokdonia genika</name>
    <dbReference type="NCBI Taxonomy" id="308113"/>
    <lineage>
        <taxon>Bacteria</taxon>
        <taxon>Pseudomonadati</taxon>
        <taxon>Bacteroidota</taxon>
        <taxon>Flavobacteriia</taxon>
        <taxon>Flavobacteriales</taxon>
        <taxon>Flavobacteriaceae</taxon>
        <taxon>Dokdonia</taxon>
    </lineage>
</organism>
<feature type="chain" id="PRO_5045613647" evidence="1">
    <location>
        <begin position="20"/>
        <end position="135"/>
    </location>
</feature>
<accession>A0ABV9LA48</accession>
<proteinExistence type="predicted"/>
<keyword evidence="3" id="KW-1185">Reference proteome</keyword>
<reference evidence="3" key="1">
    <citation type="journal article" date="2019" name="Int. J. Syst. Evol. Microbiol.">
        <title>The Global Catalogue of Microorganisms (GCM) 10K type strain sequencing project: providing services to taxonomists for standard genome sequencing and annotation.</title>
        <authorList>
            <consortium name="The Broad Institute Genomics Platform"/>
            <consortium name="The Broad Institute Genome Sequencing Center for Infectious Disease"/>
            <person name="Wu L."/>
            <person name="Ma J."/>
        </authorList>
    </citation>
    <scope>NUCLEOTIDE SEQUENCE [LARGE SCALE GENOMIC DNA]</scope>
    <source>
        <strain evidence="3">CGMCC 4.7427</strain>
    </source>
</reference>
<gene>
    <name evidence="2" type="ORF">ACFO5T_11280</name>
</gene>
<dbReference type="RefSeq" id="WP_375253019.1">
    <property type="nucleotide sequence ID" value="NZ_JBHSHB010000023.1"/>
</dbReference>
<dbReference type="EMBL" id="JBHSHB010000023">
    <property type="protein sequence ID" value="MFC4691013.1"/>
    <property type="molecule type" value="Genomic_DNA"/>
</dbReference>
<sequence length="135" mass="14778">MKILLFALAFFAAFTTMSAQEGVTMRKSTTLKVAEVPPTWPGCTGSINQKNNCLRQKLAGHIVKNFKFPSDYVKGKVAIDMFINKEGKPVIRSVKGGSPGVQKEVKRVIMMMPQVIPGNMGGTKKDSDLKLAFTL</sequence>
<comment type="caution">
    <text evidence="2">The sequence shown here is derived from an EMBL/GenBank/DDBJ whole genome shotgun (WGS) entry which is preliminary data.</text>
</comment>
<dbReference type="Proteomes" id="UP001595878">
    <property type="component" value="Unassembled WGS sequence"/>
</dbReference>
<evidence type="ECO:0000313" key="3">
    <source>
        <dbReference type="Proteomes" id="UP001595878"/>
    </source>
</evidence>
<keyword evidence="1" id="KW-0732">Signal</keyword>
<evidence type="ECO:0000313" key="2">
    <source>
        <dbReference type="EMBL" id="MFC4691013.1"/>
    </source>
</evidence>
<protein>
    <submittedName>
        <fullName evidence="2">Energy transducer TonB</fullName>
    </submittedName>
</protein>
<feature type="signal peptide" evidence="1">
    <location>
        <begin position="1"/>
        <end position="19"/>
    </location>
</feature>
<evidence type="ECO:0000256" key="1">
    <source>
        <dbReference type="SAM" id="SignalP"/>
    </source>
</evidence>
<name>A0ABV9LA48_9FLAO</name>